<evidence type="ECO:0000313" key="1">
    <source>
        <dbReference type="EMBL" id="XCM37346.1"/>
    </source>
</evidence>
<name>A0AAU8JF55_9CYAN</name>
<dbReference type="EMBL" id="CP159837">
    <property type="protein sequence ID" value="XCM37346.1"/>
    <property type="molecule type" value="Genomic_DNA"/>
</dbReference>
<sequence>MFQSSSFTTRSIIEAFEPTLPPFHRSRLFAGESEDARLRVKGETSELHCLNLETLTPFEAIDHQFESLGITFNNAIALKPSNPAFPTYSGQMLLLASPDNGFISMTFAQPVSYVSGRVTSSRPTIFTAYNSLGQELMRKKLPSANLAGSNAAISPNELLFVQARNIHKVTFYAFDGQLTLDAISFRK</sequence>
<dbReference type="AlphaFoldDB" id="A0AAU8JF55"/>
<protein>
    <submittedName>
        <fullName evidence="1">Uncharacterized protein</fullName>
    </submittedName>
</protein>
<gene>
    <name evidence="1" type="ORF">ABWT76_000100</name>
</gene>
<proteinExistence type="predicted"/>
<dbReference type="RefSeq" id="WP_054467848.1">
    <property type="nucleotide sequence ID" value="NZ_CP159837.1"/>
</dbReference>
<organism evidence="1">
    <name type="scientific">Planktothricoides raciborskii GIHE-MW2</name>
    <dbReference type="NCBI Taxonomy" id="2792601"/>
    <lineage>
        <taxon>Bacteria</taxon>
        <taxon>Bacillati</taxon>
        <taxon>Cyanobacteriota</taxon>
        <taxon>Cyanophyceae</taxon>
        <taxon>Oscillatoriophycideae</taxon>
        <taxon>Oscillatoriales</taxon>
        <taxon>Oscillatoriaceae</taxon>
        <taxon>Planktothricoides</taxon>
    </lineage>
</organism>
<accession>A0AAU8JF55</accession>
<reference evidence="1" key="1">
    <citation type="submission" date="2024-07" db="EMBL/GenBank/DDBJ databases">
        <authorList>
            <person name="Kim Y.J."/>
            <person name="Jeong J.Y."/>
        </authorList>
    </citation>
    <scope>NUCLEOTIDE SEQUENCE</scope>
    <source>
        <strain evidence="1">GIHE-MW2</strain>
    </source>
</reference>